<evidence type="ECO:0000256" key="8">
    <source>
        <dbReference type="ARBA" id="ARBA00023264"/>
    </source>
</evidence>
<dbReference type="Proteomes" id="UP000324781">
    <property type="component" value="Unassembled WGS sequence"/>
</dbReference>
<evidence type="ECO:0000256" key="4">
    <source>
        <dbReference type="ARBA" id="ARBA00022741"/>
    </source>
</evidence>
<keyword evidence="6" id="KW-0067">ATP-binding</keyword>
<name>A0A1M6EAI6_9FIRM</name>
<comment type="cofactor">
    <cofactor evidence="1">
        <name>Mg(2+)</name>
        <dbReference type="ChEBI" id="CHEBI:18420"/>
    </cofactor>
</comment>
<proteinExistence type="inferred from homology"/>
<accession>A0A1M6EAI6</accession>
<reference evidence="10 11" key="1">
    <citation type="submission" date="2016-11" db="EMBL/GenBank/DDBJ databases">
        <authorList>
            <person name="Varghese N."/>
            <person name="Submissions S."/>
        </authorList>
    </citation>
    <scope>NUCLEOTIDE SEQUENCE [LARGE SCALE GENOMIC DNA]</scope>
    <source>
        <strain evidence="10 11">DSM 19027</strain>
    </source>
</reference>
<keyword evidence="4" id="KW-0547">Nucleotide-binding</keyword>
<keyword evidence="7" id="KW-0444">Lipid biosynthesis</keyword>
<dbReference type="InterPro" id="IPR001206">
    <property type="entry name" value="Diacylglycerol_kinase_cat_dom"/>
</dbReference>
<evidence type="ECO:0000256" key="1">
    <source>
        <dbReference type="ARBA" id="ARBA00001946"/>
    </source>
</evidence>
<dbReference type="Pfam" id="PF00781">
    <property type="entry name" value="DAGK_cat"/>
    <property type="match status" value="1"/>
</dbReference>
<dbReference type="InterPro" id="IPR045540">
    <property type="entry name" value="YegS/DAGK_C"/>
</dbReference>
<dbReference type="NCBIfam" id="TIGR00147">
    <property type="entry name" value="YegS/Rv2252/BmrU family lipid kinase"/>
    <property type="match status" value="1"/>
</dbReference>
<dbReference type="GO" id="GO:0005524">
    <property type="term" value="F:ATP binding"/>
    <property type="evidence" value="ECO:0007669"/>
    <property type="project" value="UniProtKB-KW"/>
</dbReference>
<sequence length="294" mass="32083">MLHVFIVNPTAGKGKSLSMISHIEERFRDFPEPYHIEITRYPGHATAIARSLSADGVPMRVYSVGGDGTLNEIINGLSGDHMELGVIPCGSGNDAIRSLYDITDPLVLLKILPAASSTLLDTGRINGRYFINIASIGFDAEVVIFSRKFKRIPLVSGPMAYVLGVLAAVIGLKKHRVRIAVDGAPERSNELLLCAFANGKYYGGGMKPAPDADMTDGLLDICEVESPGRLRLLKFFPAFMKGEHTGLKEVSMHRCKRIEITSRRPMPINIDGETTKETRVTVEIVPGSLRVLIP</sequence>
<dbReference type="InterPro" id="IPR017438">
    <property type="entry name" value="ATP-NAD_kinase_N"/>
</dbReference>
<protein>
    <submittedName>
        <fullName evidence="10">Lipid kinase, YegS/Rv2252/BmrU family</fullName>
    </submittedName>
</protein>
<keyword evidence="5 10" id="KW-0418">Kinase</keyword>
<organism evidence="10 11">
    <name type="scientific">Thermoclostridium caenicola</name>
    <dbReference type="NCBI Taxonomy" id="659425"/>
    <lineage>
        <taxon>Bacteria</taxon>
        <taxon>Bacillati</taxon>
        <taxon>Bacillota</taxon>
        <taxon>Clostridia</taxon>
        <taxon>Eubacteriales</taxon>
        <taxon>Oscillospiraceae</taxon>
        <taxon>Thermoclostridium</taxon>
    </lineage>
</organism>
<keyword evidence="11" id="KW-1185">Reference proteome</keyword>
<keyword evidence="7" id="KW-0443">Lipid metabolism</keyword>
<evidence type="ECO:0000259" key="9">
    <source>
        <dbReference type="PROSITE" id="PS50146"/>
    </source>
</evidence>
<dbReference type="InterPro" id="IPR050187">
    <property type="entry name" value="Lipid_Phosphate_FormReg"/>
</dbReference>
<dbReference type="Gene3D" id="3.40.50.10330">
    <property type="entry name" value="Probable inorganic polyphosphate/atp-NAD kinase, domain 1"/>
    <property type="match status" value="1"/>
</dbReference>
<keyword evidence="3" id="KW-0808">Transferase</keyword>
<dbReference type="OrthoDB" id="142078at2"/>
<keyword evidence="7" id="KW-0594">Phospholipid biosynthesis</keyword>
<dbReference type="PANTHER" id="PTHR12358:SF54">
    <property type="entry name" value="SPHINGOSINE KINASE RELATED PROTEIN"/>
    <property type="match status" value="1"/>
</dbReference>
<dbReference type="Gene3D" id="2.60.200.40">
    <property type="match status" value="1"/>
</dbReference>
<dbReference type="EMBL" id="FQZP01000011">
    <property type="protein sequence ID" value="SHI82492.1"/>
    <property type="molecule type" value="Genomic_DNA"/>
</dbReference>
<evidence type="ECO:0000256" key="5">
    <source>
        <dbReference type="ARBA" id="ARBA00022777"/>
    </source>
</evidence>
<evidence type="ECO:0000313" key="11">
    <source>
        <dbReference type="Proteomes" id="UP000324781"/>
    </source>
</evidence>
<dbReference type="PROSITE" id="PS50146">
    <property type="entry name" value="DAGK"/>
    <property type="match status" value="1"/>
</dbReference>
<evidence type="ECO:0000256" key="3">
    <source>
        <dbReference type="ARBA" id="ARBA00022679"/>
    </source>
</evidence>
<dbReference type="SMART" id="SM00046">
    <property type="entry name" value="DAGKc"/>
    <property type="match status" value="1"/>
</dbReference>
<dbReference type="SUPFAM" id="SSF111331">
    <property type="entry name" value="NAD kinase/diacylglycerol kinase-like"/>
    <property type="match status" value="1"/>
</dbReference>
<dbReference type="InterPro" id="IPR016064">
    <property type="entry name" value="NAD/diacylglycerol_kinase_sf"/>
</dbReference>
<dbReference type="RefSeq" id="WP_149678245.1">
    <property type="nucleotide sequence ID" value="NZ_DAONMB010000060.1"/>
</dbReference>
<dbReference type="AlphaFoldDB" id="A0A1M6EAI6"/>
<dbReference type="GO" id="GO:0008654">
    <property type="term" value="P:phospholipid biosynthetic process"/>
    <property type="evidence" value="ECO:0007669"/>
    <property type="project" value="UniProtKB-KW"/>
</dbReference>
<evidence type="ECO:0000256" key="2">
    <source>
        <dbReference type="ARBA" id="ARBA00005983"/>
    </source>
</evidence>
<evidence type="ECO:0000256" key="7">
    <source>
        <dbReference type="ARBA" id="ARBA00023209"/>
    </source>
</evidence>
<feature type="domain" description="DAGKc" evidence="9">
    <location>
        <begin position="1"/>
        <end position="129"/>
    </location>
</feature>
<dbReference type="InterPro" id="IPR005218">
    <property type="entry name" value="Diacylglycerol/lipid_kinase"/>
</dbReference>
<comment type="similarity">
    <text evidence="2">Belongs to the diacylglycerol/lipid kinase family.</text>
</comment>
<dbReference type="GO" id="GO:0016301">
    <property type="term" value="F:kinase activity"/>
    <property type="evidence" value="ECO:0007669"/>
    <property type="project" value="UniProtKB-KW"/>
</dbReference>
<evidence type="ECO:0000256" key="6">
    <source>
        <dbReference type="ARBA" id="ARBA00022840"/>
    </source>
</evidence>
<dbReference type="PANTHER" id="PTHR12358">
    <property type="entry name" value="SPHINGOSINE KINASE"/>
    <property type="match status" value="1"/>
</dbReference>
<keyword evidence="8" id="KW-1208">Phospholipid metabolism</keyword>
<gene>
    <name evidence="10" type="ORF">SAMN05444373_101139</name>
</gene>
<evidence type="ECO:0000313" key="10">
    <source>
        <dbReference type="EMBL" id="SHI82492.1"/>
    </source>
</evidence>
<dbReference type="Pfam" id="PF19279">
    <property type="entry name" value="YegS_C"/>
    <property type="match status" value="1"/>
</dbReference>